<keyword evidence="2" id="KW-1185">Reference proteome</keyword>
<comment type="caution">
    <text evidence="1">The sequence shown here is derived from an EMBL/GenBank/DDBJ whole genome shotgun (WGS) entry which is preliminary data.</text>
</comment>
<name>A0A4Z2DPB0_SCHJA</name>
<evidence type="ECO:0000313" key="1">
    <source>
        <dbReference type="EMBL" id="TNN18279.1"/>
    </source>
</evidence>
<dbReference type="Proteomes" id="UP000311919">
    <property type="component" value="Unassembled WGS sequence"/>
</dbReference>
<evidence type="ECO:0000313" key="2">
    <source>
        <dbReference type="Proteomes" id="UP000311919"/>
    </source>
</evidence>
<protein>
    <submittedName>
        <fullName evidence="1">Uncharacterized protein</fullName>
    </submittedName>
</protein>
<dbReference type="EMBL" id="SKCS01000078">
    <property type="protein sequence ID" value="TNN18279.1"/>
    <property type="molecule type" value="Genomic_DNA"/>
</dbReference>
<accession>A0A4Z2DPB0</accession>
<gene>
    <name evidence="1" type="ORF">EWB00_010318</name>
</gene>
<dbReference type="OrthoDB" id="6239405at2759"/>
<reference evidence="1 2" key="1">
    <citation type="submission" date="2019-03" db="EMBL/GenBank/DDBJ databases">
        <title>An improved genome assembly of the fluke Schistosoma japonicum.</title>
        <authorList>
            <person name="Hu W."/>
            <person name="Luo F."/>
            <person name="Yin M."/>
            <person name="Mo X."/>
            <person name="Sun C."/>
            <person name="Wu Q."/>
            <person name="Zhu B."/>
            <person name="Xiang M."/>
            <person name="Wang J."/>
            <person name="Wang Y."/>
            <person name="Zhang T."/>
            <person name="Xu B."/>
            <person name="Zheng H."/>
            <person name="Feng Z."/>
        </authorList>
    </citation>
    <scope>NUCLEOTIDE SEQUENCE [LARGE SCALE GENOMIC DNA]</scope>
    <source>
        <strain evidence="1">HuSjv2</strain>
        <tissue evidence="1">Worms</tissue>
    </source>
</reference>
<dbReference type="AlphaFoldDB" id="A0A4Z2DPB0"/>
<proteinExistence type="predicted"/>
<sequence length="207" mass="23610">MINLEIHDNIKPTSSNSITLNVPQPHSQDYSTECNNTNLTQSKQRMPTIRNVHSSKSVQDIRTYKQRLLSNRSIKSDKTCIQMPIASLSRLGKLELTSFNQQTTTVNEIHNQKRYSDAFLSSFAIRQSNPSRKNVYCERQSNNMHCRHVPTSHRRSQMIASHSSMNLKSNNYGLKHFPSSNITIIDLANSAQCLIINSLKSPLHRSD</sequence>
<organism evidence="1 2">
    <name type="scientific">Schistosoma japonicum</name>
    <name type="common">Blood fluke</name>
    <dbReference type="NCBI Taxonomy" id="6182"/>
    <lineage>
        <taxon>Eukaryota</taxon>
        <taxon>Metazoa</taxon>
        <taxon>Spiralia</taxon>
        <taxon>Lophotrochozoa</taxon>
        <taxon>Platyhelminthes</taxon>
        <taxon>Trematoda</taxon>
        <taxon>Digenea</taxon>
        <taxon>Strigeidida</taxon>
        <taxon>Schistosomatoidea</taxon>
        <taxon>Schistosomatidae</taxon>
        <taxon>Schistosoma</taxon>
    </lineage>
</organism>